<evidence type="ECO:0000313" key="1">
    <source>
        <dbReference type="EMBL" id="KAF2565848.1"/>
    </source>
</evidence>
<name>A0A8S9I8D5_BRACR</name>
<reference evidence="1" key="1">
    <citation type="submission" date="2019-12" db="EMBL/GenBank/DDBJ databases">
        <title>Genome sequencing and annotation of Brassica cretica.</title>
        <authorList>
            <person name="Studholme D.J."/>
            <person name="Sarris P.F."/>
        </authorList>
    </citation>
    <scope>NUCLEOTIDE SEQUENCE</scope>
    <source>
        <strain evidence="1">PFS-001/15</strain>
        <tissue evidence="1">Leaf</tissue>
    </source>
</reference>
<comment type="caution">
    <text evidence="1">The sequence shown here is derived from an EMBL/GenBank/DDBJ whole genome shotgun (WGS) entry which is preliminary data.</text>
</comment>
<dbReference type="Proteomes" id="UP000712281">
    <property type="component" value="Unassembled WGS sequence"/>
</dbReference>
<evidence type="ECO:0000313" key="2">
    <source>
        <dbReference type="Proteomes" id="UP000712281"/>
    </source>
</evidence>
<organism evidence="1 2">
    <name type="scientific">Brassica cretica</name>
    <name type="common">Mustard</name>
    <dbReference type="NCBI Taxonomy" id="69181"/>
    <lineage>
        <taxon>Eukaryota</taxon>
        <taxon>Viridiplantae</taxon>
        <taxon>Streptophyta</taxon>
        <taxon>Embryophyta</taxon>
        <taxon>Tracheophyta</taxon>
        <taxon>Spermatophyta</taxon>
        <taxon>Magnoliopsida</taxon>
        <taxon>eudicotyledons</taxon>
        <taxon>Gunneridae</taxon>
        <taxon>Pentapetalae</taxon>
        <taxon>rosids</taxon>
        <taxon>malvids</taxon>
        <taxon>Brassicales</taxon>
        <taxon>Brassicaceae</taxon>
        <taxon>Brassiceae</taxon>
        <taxon>Brassica</taxon>
    </lineage>
</organism>
<sequence>MVTTNLAEETRVIGQELEKGLLRSDRTRAPLGRYVATEFEQKLGRYVATELEEELGRYVATEHDLPGHTGLLSHHVQESKSQPCLAAQYRSMFRLKYRSMSDGRCRSTGDECLRSTMVSEYRSMGLVPVSTVVDENRAMNKRCCRSMRIVLLCGLNAPNLQDLVRIAVEFPCCFWYGWSCT</sequence>
<proteinExistence type="predicted"/>
<dbReference type="AlphaFoldDB" id="A0A8S9I8D5"/>
<accession>A0A8S9I8D5</accession>
<gene>
    <name evidence="1" type="ORF">F2Q68_00025576</name>
</gene>
<dbReference type="EMBL" id="QGKW02001911">
    <property type="protein sequence ID" value="KAF2565848.1"/>
    <property type="molecule type" value="Genomic_DNA"/>
</dbReference>
<protein>
    <submittedName>
        <fullName evidence="1">Uncharacterized protein</fullName>
    </submittedName>
</protein>